<name>A0A699WMV1_TANCI</name>
<evidence type="ECO:0000256" key="1">
    <source>
        <dbReference type="SAM" id="MobiDB-lite"/>
    </source>
</evidence>
<feature type="non-terminal residue" evidence="2">
    <location>
        <position position="1"/>
    </location>
</feature>
<sequence length="106" mass="11998">PGPQLRSHAGPDGQCHAEQQHQRAAGLYAVVELDQELRAQHAQYAPEHQLFQPKYAPTPELDSRAGHLDSVRCIAPALPRPEQLLQPELRAVERLDWQEDFPRPAR</sequence>
<gene>
    <name evidence="2" type="ORF">Tci_918975</name>
</gene>
<proteinExistence type="predicted"/>
<reference evidence="2" key="1">
    <citation type="journal article" date="2019" name="Sci. Rep.">
        <title>Draft genome of Tanacetum cinerariifolium, the natural source of mosquito coil.</title>
        <authorList>
            <person name="Yamashiro T."/>
            <person name="Shiraishi A."/>
            <person name="Satake H."/>
            <person name="Nakayama K."/>
        </authorList>
    </citation>
    <scope>NUCLEOTIDE SEQUENCE</scope>
</reference>
<accession>A0A699WMV1</accession>
<evidence type="ECO:0000313" key="2">
    <source>
        <dbReference type="EMBL" id="GFD47006.1"/>
    </source>
</evidence>
<organism evidence="2">
    <name type="scientific">Tanacetum cinerariifolium</name>
    <name type="common">Dalmatian daisy</name>
    <name type="synonym">Chrysanthemum cinerariifolium</name>
    <dbReference type="NCBI Taxonomy" id="118510"/>
    <lineage>
        <taxon>Eukaryota</taxon>
        <taxon>Viridiplantae</taxon>
        <taxon>Streptophyta</taxon>
        <taxon>Embryophyta</taxon>
        <taxon>Tracheophyta</taxon>
        <taxon>Spermatophyta</taxon>
        <taxon>Magnoliopsida</taxon>
        <taxon>eudicotyledons</taxon>
        <taxon>Gunneridae</taxon>
        <taxon>Pentapetalae</taxon>
        <taxon>asterids</taxon>
        <taxon>campanulids</taxon>
        <taxon>Asterales</taxon>
        <taxon>Asteraceae</taxon>
        <taxon>Asteroideae</taxon>
        <taxon>Anthemideae</taxon>
        <taxon>Anthemidinae</taxon>
        <taxon>Tanacetum</taxon>
    </lineage>
</organism>
<feature type="region of interest" description="Disordered" evidence="1">
    <location>
        <begin position="1"/>
        <end position="21"/>
    </location>
</feature>
<dbReference type="EMBL" id="BKCJ011689210">
    <property type="protein sequence ID" value="GFD47006.1"/>
    <property type="molecule type" value="Genomic_DNA"/>
</dbReference>
<dbReference type="AlphaFoldDB" id="A0A699WMV1"/>
<comment type="caution">
    <text evidence="2">The sequence shown here is derived from an EMBL/GenBank/DDBJ whole genome shotgun (WGS) entry which is preliminary data.</text>
</comment>
<protein>
    <submittedName>
        <fullName evidence="2">Uncharacterized protein</fullName>
    </submittedName>
</protein>